<dbReference type="PANTHER" id="PTHR43392">
    <property type="entry name" value="AAA-TYPE ATPASE FAMILY PROTEIN / ANKYRIN REPEAT FAMILY PROTEIN"/>
    <property type="match status" value="1"/>
</dbReference>
<dbReference type="Pfam" id="PF17866">
    <property type="entry name" value="AAA_lid_6"/>
    <property type="match status" value="3"/>
</dbReference>
<feature type="region of interest" description="Disordered" evidence="4">
    <location>
        <begin position="21"/>
        <end position="50"/>
    </location>
</feature>
<gene>
    <name evidence="6" type="ORF">LEP1GSC194_1768</name>
</gene>
<evidence type="ECO:0000313" key="7">
    <source>
        <dbReference type="Proteomes" id="UP000011988"/>
    </source>
</evidence>
<feature type="compositionally biased region" description="Low complexity" evidence="4">
    <location>
        <begin position="30"/>
        <end position="50"/>
    </location>
</feature>
<proteinExistence type="inferred from homology"/>
<dbReference type="GO" id="GO:0005524">
    <property type="term" value="F:ATP binding"/>
    <property type="evidence" value="ECO:0007669"/>
    <property type="project" value="UniProtKB-KW"/>
</dbReference>
<evidence type="ECO:0000256" key="1">
    <source>
        <dbReference type="ARBA" id="ARBA00010378"/>
    </source>
</evidence>
<dbReference type="CDD" id="cd00009">
    <property type="entry name" value="AAA"/>
    <property type="match status" value="3"/>
</dbReference>
<dbReference type="FunFam" id="3.40.50.300:FF:000216">
    <property type="entry name" value="Type VII secretion ATPase EccA"/>
    <property type="match status" value="3"/>
</dbReference>
<evidence type="ECO:0000256" key="3">
    <source>
        <dbReference type="ARBA" id="ARBA00022840"/>
    </source>
</evidence>
<dbReference type="GO" id="GO:0016887">
    <property type="term" value="F:ATP hydrolysis activity"/>
    <property type="evidence" value="ECO:0007669"/>
    <property type="project" value="InterPro"/>
</dbReference>
<dbReference type="Gene3D" id="3.40.50.300">
    <property type="entry name" value="P-loop containing nucleotide triphosphate hydrolases"/>
    <property type="match status" value="4"/>
</dbReference>
<dbReference type="InterPro" id="IPR000641">
    <property type="entry name" value="CbxX/CfxQ"/>
</dbReference>
<dbReference type="PANTHER" id="PTHR43392:SF2">
    <property type="entry name" value="AAA-TYPE ATPASE FAMILY PROTEIN _ ANKYRIN REPEAT FAMILY PROTEIN"/>
    <property type="match status" value="1"/>
</dbReference>
<dbReference type="Gene3D" id="1.10.8.60">
    <property type="match status" value="3"/>
</dbReference>
<accession>M6CRK8</accession>
<dbReference type="SMART" id="SM00382">
    <property type="entry name" value="AAA"/>
    <property type="match status" value="4"/>
</dbReference>
<name>M6CRK8_9LEPT</name>
<evidence type="ECO:0000313" key="6">
    <source>
        <dbReference type="EMBL" id="EMJ93171.1"/>
    </source>
</evidence>
<feature type="domain" description="AAA+ ATPase" evidence="5">
    <location>
        <begin position="951"/>
        <end position="1069"/>
    </location>
</feature>
<protein>
    <submittedName>
        <fullName evidence="6">ATPase, AAA family</fullName>
    </submittedName>
</protein>
<comment type="similarity">
    <text evidence="1">Belongs to the CbxX/CfxQ family.</text>
</comment>
<dbReference type="InterPro" id="IPR050773">
    <property type="entry name" value="CbxX/CfxQ_RuBisCO_ESX"/>
</dbReference>
<dbReference type="AlphaFoldDB" id="M6CRK8"/>
<organism evidence="6 7">
    <name type="scientific">Leptospira alstonii serovar Sichuan str. 79601</name>
    <dbReference type="NCBI Taxonomy" id="1218565"/>
    <lineage>
        <taxon>Bacteria</taxon>
        <taxon>Pseudomonadati</taxon>
        <taxon>Spirochaetota</taxon>
        <taxon>Spirochaetia</taxon>
        <taxon>Leptospirales</taxon>
        <taxon>Leptospiraceae</taxon>
        <taxon>Leptospira</taxon>
    </lineage>
</organism>
<dbReference type="PATRIC" id="fig|1218565.3.peg.3182"/>
<sequence>MYDFVKEHGFIVKRKETVSPQTLYGSGTPQSASSSNSNSSLSSRNHQNQSPLDEKFSTVYYGITATILEQEKFAQALTGAFKLPYLNPSERQGKTWNTILVAGPPGTGKKKALAQVAYFLWKAKLISSESPIELDLAKYSERNIHTHFILDISNAFSKEKGIVCFSNWERAHSQIQEHLVELLENGFFRTDQGVKIQAENYYVVLYLDKGPKEKGPYESIPQSMIDFIPAAFRKHLRSFAISSPLSETSLQKIFQTKLEEARMDLRVAIQIQTNYEPTFVNEMVSYLEKGNRGGESIEEWVKQSFQEKIQSLVATDTLARGSAISLFIKDGQPFARNDAQEWLLKPTYSTQVETVEDVLAELNKLVGLESVKKEINRLVSLTSQRREREAHGQSVGPLTLHLSFTGNPGTGKTTVARLIGRLYKAMGLLKEGHTVECARQDLVAGYVGHTAPQTMAKVKEAMGGILFIDEAYALIQDKHDSFGKEALDTLLKAMEDNRTDLAVVVAGYTNEMSQFMDANPGMRSRIPNVIEFPDYTPAEMLSILKLQCGKDFAIPSESDRGLLELFEMKQIPGRNDSGNGRLVRNLFDEARKRQGDRLSKISSATAEDYKTLLPEDFGIGKKETFNLEAAFAGIVGLEKIKTFVRSLENQVRLEKIRKDAGLGGDSGQRLNMVFSGNPGTGKTTVARLLAQMLKEIGVLKKGHLVEVTRKDLVAEYVGQTAGQTAKVVQDAIGGVLFIDEAYQLAEDSNGGFGKEAVDTLIREMENHKDNLVVILAGYTQEMENLIKVNPGLRSRIPINIEFSDYSPEEMVLITEINAKKKGFAIEGEVIQRLPKFFAERQVAGKNESGNGRLVDNLVDSARRRQSERIMNSWAKENKNSKSLSEQDKKELNTLTLIDFEIEKPSDGKDALSQLNAIIGLDNVKTFVREISAQVEIAKLRGNMGITSGGRQSLHMVFLGNPGTGKTTIARILAKRLNEIGVIPGSTVVETDRAGLVAGYVGQTAIKTSEKIRQALGGVLFIDEAYALARGGQNDFGREAIDTIVKAMEDHRENLIIILAGYSADMENFLNTNEGLRSRFPNLITFPDYSLEELIAIGKSMLKSKGYVLSTGAEQKLIAVLKSKISEKDFGNARGVRNAVEKTERTFSNRLISLQQSGQVLTKEILTTVQPEDLEGI</sequence>
<evidence type="ECO:0000259" key="5">
    <source>
        <dbReference type="SMART" id="SM00382"/>
    </source>
</evidence>
<dbReference type="EMBL" id="ANIK01000071">
    <property type="protein sequence ID" value="EMJ93171.1"/>
    <property type="molecule type" value="Genomic_DNA"/>
</dbReference>
<keyword evidence="3" id="KW-0067">ATP-binding</keyword>
<dbReference type="PRINTS" id="PR00819">
    <property type="entry name" value="CBXCFQXSUPER"/>
</dbReference>
<evidence type="ECO:0000256" key="2">
    <source>
        <dbReference type="ARBA" id="ARBA00022741"/>
    </source>
</evidence>
<keyword evidence="2" id="KW-0547">Nucleotide-binding</keyword>
<evidence type="ECO:0000256" key="4">
    <source>
        <dbReference type="SAM" id="MobiDB-lite"/>
    </source>
</evidence>
<dbReference type="Pfam" id="PF00004">
    <property type="entry name" value="AAA"/>
    <property type="match status" value="3"/>
</dbReference>
<comment type="caution">
    <text evidence="6">The sequence shown here is derived from an EMBL/GenBank/DDBJ whole genome shotgun (WGS) entry which is preliminary data.</text>
</comment>
<feature type="domain" description="AAA+ ATPase" evidence="5">
    <location>
        <begin position="668"/>
        <end position="804"/>
    </location>
</feature>
<dbReference type="InterPro" id="IPR041627">
    <property type="entry name" value="AAA_lid_6"/>
</dbReference>
<dbReference type="InterPro" id="IPR003593">
    <property type="entry name" value="AAA+_ATPase"/>
</dbReference>
<feature type="domain" description="AAA+ ATPase" evidence="5">
    <location>
        <begin position="95"/>
        <end position="273"/>
    </location>
</feature>
<dbReference type="InterPro" id="IPR027417">
    <property type="entry name" value="P-loop_NTPase"/>
</dbReference>
<dbReference type="Proteomes" id="UP000011988">
    <property type="component" value="Unassembled WGS sequence"/>
</dbReference>
<dbReference type="SUPFAM" id="SSF52540">
    <property type="entry name" value="P-loop containing nucleoside triphosphate hydrolases"/>
    <property type="match status" value="4"/>
</dbReference>
<reference evidence="6 7" key="1">
    <citation type="submission" date="2013-01" db="EMBL/GenBank/DDBJ databases">
        <authorList>
            <person name="Harkins D.M."/>
            <person name="Durkin A.S."/>
            <person name="Brinkac L.M."/>
            <person name="Haft D.H."/>
            <person name="Selengut J.D."/>
            <person name="Sanka R."/>
            <person name="DePew J."/>
            <person name="Purushe J."/>
            <person name="Galloway R.L."/>
            <person name="Vinetz J.M."/>
            <person name="Sutton G.G."/>
            <person name="Nierman W.C."/>
            <person name="Fouts D.E."/>
        </authorList>
    </citation>
    <scope>NUCLEOTIDE SEQUENCE [LARGE SCALE GENOMIC DNA]</scope>
    <source>
        <strain evidence="6 7">79601</strain>
    </source>
</reference>
<feature type="domain" description="AAA+ ATPase" evidence="5">
    <location>
        <begin position="398"/>
        <end position="536"/>
    </location>
</feature>
<dbReference type="InterPro" id="IPR003959">
    <property type="entry name" value="ATPase_AAA_core"/>
</dbReference>